<accession>A0A371I0C6</accession>
<feature type="non-terminal residue" evidence="1">
    <location>
        <position position="1"/>
    </location>
</feature>
<keyword evidence="2" id="KW-1185">Reference proteome</keyword>
<sequence length="134" mass="15461">MDCLLSSVMVDEARKGLRVYDSWVPETYVNVVKTLIAFEVQEWFETKDKVWEEFIKAKPSVIKRKTSQVRIYGLPNELYASDHASRLKGFNVMSSYATMTPKNACCSVYLMRFEKCLKASVPYRSSNKNSPLEL</sequence>
<evidence type="ECO:0000313" key="1">
    <source>
        <dbReference type="EMBL" id="RDY08500.1"/>
    </source>
</evidence>
<evidence type="ECO:0000313" key="2">
    <source>
        <dbReference type="Proteomes" id="UP000257109"/>
    </source>
</evidence>
<comment type="caution">
    <text evidence="1">The sequence shown here is derived from an EMBL/GenBank/DDBJ whole genome shotgun (WGS) entry which is preliminary data.</text>
</comment>
<dbReference type="Proteomes" id="UP000257109">
    <property type="component" value="Unassembled WGS sequence"/>
</dbReference>
<name>A0A371I0C6_MUCPR</name>
<organism evidence="1 2">
    <name type="scientific">Mucuna pruriens</name>
    <name type="common">Velvet bean</name>
    <name type="synonym">Dolichos pruriens</name>
    <dbReference type="NCBI Taxonomy" id="157652"/>
    <lineage>
        <taxon>Eukaryota</taxon>
        <taxon>Viridiplantae</taxon>
        <taxon>Streptophyta</taxon>
        <taxon>Embryophyta</taxon>
        <taxon>Tracheophyta</taxon>
        <taxon>Spermatophyta</taxon>
        <taxon>Magnoliopsida</taxon>
        <taxon>eudicotyledons</taxon>
        <taxon>Gunneridae</taxon>
        <taxon>Pentapetalae</taxon>
        <taxon>rosids</taxon>
        <taxon>fabids</taxon>
        <taxon>Fabales</taxon>
        <taxon>Fabaceae</taxon>
        <taxon>Papilionoideae</taxon>
        <taxon>50 kb inversion clade</taxon>
        <taxon>NPAAA clade</taxon>
        <taxon>indigoferoid/millettioid clade</taxon>
        <taxon>Phaseoleae</taxon>
        <taxon>Mucuna</taxon>
    </lineage>
</organism>
<dbReference type="AlphaFoldDB" id="A0A371I0C6"/>
<gene>
    <name evidence="1" type="ORF">CR513_07271</name>
</gene>
<proteinExistence type="predicted"/>
<dbReference type="EMBL" id="QJKJ01001265">
    <property type="protein sequence ID" value="RDY08500.1"/>
    <property type="molecule type" value="Genomic_DNA"/>
</dbReference>
<reference evidence="1" key="1">
    <citation type="submission" date="2018-05" db="EMBL/GenBank/DDBJ databases">
        <title>Draft genome of Mucuna pruriens seed.</title>
        <authorList>
            <person name="Nnadi N.E."/>
            <person name="Vos R."/>
            <person name="Hasami M.H."/>
            <person name="Devisetty U.K."/>
            <person name="Aguiy J.C."/>
        </authorList>
    </citation>
    <scope>NUCLEOTIDE SEQUENCE [LARGE SCALE GENOMIC DNA]</scope>
    <source>
        <strain evidence="1">JCA_2017</strain>
    </source>
</reference>
<protein>
    <submittedName>
        <fullName evidence="1">Uncharacterized protein</fullName>
    </submittedName>
</protein>